<sequence>MEDLDDLFSKRTLGNKQGVVMEPDVVSYFQIGSASWRDQKLFLLDLFIQVGVQGCSSNEVQESRRFQYLLDVVCMVGGIRVVKVFSAANGVRDNILLTWSISSPVVQGAYYGVYFLFVDMIVALPVQELVEVEHNRVKFSIFPKLEQHRPQHKVQGICIQKKLTLWVQA</sequence>
<comment type="caution">
    <text evidence="1">The sequence shown here is derived from an EMBL/GenBank/DDBJ whole genome shotgun (WGS) entry which is preliminary data.</text>
</comment>
<evidence type="ECO:0000313" key="2">
    <source>
        <dbReference type="Proteomes" id="UP001165960"/>
    </source>
</evidence>
<proteinExistence type="predicted"/>
<dbReference type="Proteomes" id="UP001165960">
    <property type="component" value="Unassembled WGS sequence"/>
</dbReference>
<accession>A0ACC2RMV1</accession>
<dbReference type="EMBL" id="QTSX02007112">
    <property type="protein sequence ID" value="KAJ9051395.1"/>
    <property type="molecule type" value="Genomic_DNA"/>
</dbReference>
<name>A0ACC2RMV1_9FUNG</name>
<organism evidence="1 2">
    <name type="scientific">Entomophthora muscae</name>
    <dbReference type="NCBI Taxonomy" id="34485"/>
    <lineage>
        <taxon>Eukaryota</taxon>
        <taxon>Fungi</taxon>
        <taxon>Fungi incertae sedis</taxon>
        <taxon>Zoopagomycota</taxon>
        <taxon>Entomophthoromycotina</taxon>
        <taxon>Entomophthoromycetes</taxon>
        <taxon>Entomophthorales</taxon>
        <taxon>Entomophthoraceae</taxon>
        <taxon>Entomophthora</taxon>
    </lineage>
</organism>
<evidence type="ECO:0000313" key="1">
    <source>
        <dbReference type="EMBL" id="KAJ9051395.1"/>
    </source>
</evidence>
<reference evidence="1" key="1">
    <citation type="submission" date="2022-04" db="EMBL/GenBank/DDBJ databases">
        <title>Genome of the entomopathogenic fungus Entomophthora muscae.</title>
        <authorList>
            <person name="Elya C."/>
            <person name="Lovett B.R."/>
            <person name="Lee E."/>
            <person name="Macias A.M."/>
            <person name="Hajek A.E."/>
            <person name="De Bivort B.L."/>
            <person name="Kasson M.T."/>
            <person name="De Fine Licht H.H."/>
            <person name="Stajich J.E."/>
        </authorList>
    </citation>
    <scope>NUCLEOTIDE SEQUENCE</scope>
    <source>
        <strain evidence="1">Berkeley</strain>
    </source>
</reference>
<protein>
    <submittedName>
        <fullName evidence="1">Uncharacterized protein</fullName>
    </submittedName>
</protein>
<gene>
    <name evidence="1" type="ORF">DSO57_1004805</name>
</gene>
<keyword evidence="2" id="KW-1185">Reference proteome</keyword>